<organism evidence="2 3">
    <name type="scientific">Mycena metata</name>
    <dbReference type="NCBI Taxonomy" id="1033252"/>
    <lineage>
        <taxon>Eukaryota</taxon>
        <taxon>Fungi</taxon>
        <taxon>Dikarya</taxon>
        <taxon>Basidiomycota</taxon>
        <taxon>Agaricomycotina</taxon>
        <taxon>Agaricomycetes</taxon>
        <taxon>Agaricomycetidae</taxon>
        <taxon>Agaricales</taxon>
        <taxon>Marasmiineae</taxon>
        <taxon>Mycenaceae</taxon>
        <taxon>Mycena</taxon>
    </lineage>
</organism>
<evidence type="ECO:0000313" key="3">
    <source>
        <dbReference type="Proteomes" id="UP001215598"/>
    </source>
</evidence>
<feature type="compositionally biased region" description="Polar residues" evidence="1">
    <location>
        <begin position="57"/>
        <end position="75"/>
    </location>
</feature>
<reference evidence="2" key="1">
    <citation type="submission" date="2023-03" db="EMBL/GenBank/DDBJ databases">
        <title>Massive genome expansion in bonnet fungi (Mycena s.s.) driven by repeated elements and novel gene families across ecological guilds.</title>
        <authorList>
            <consortium name="Lawrence Berkeley National Laboratory"/>
            <person name="Harder C.B."/>
            <person name="Miyauchi S."/>
            <person name="Viragh M."/>
            <person name="Kuo A."/>
            <person name="Thoen E."/>
            <person name="Andreopoulos B."/>
            <person name="Lu D."/>
            <person name="Skrede I."/>
            <person name="Drula E."/>
            <person name="Henrissat B."/>
            <person name="Morin E."/>
            <person name="Kohler A."/>
            <person name="Barry K."/>
            <person name="LaButti K."/>
            <person name="Morin E."/>
            <person name="Salamov A."/>
            <person name="Lipzen A."/>
            <person name="Mereny Z."/>
            <person name="Hegedus B."/>
            <person name="Baldrian P."/>
            <person name="Stursova M."/>
            <person name="Weitz H."/>
            <person name="Taylor A."/>
            <person name="Grigoriev I.V."/>
            <person name="Nagy L.G."/>
            <person name="Martin F."/>
            <person name="Kauserud H."/>
        </authorList>
    </citation>
    <scope>NUCLEOTIDE SEQUENCE</scope>
    <source>
        <strain evidence="2">CBHHK182m</strain>
    </source>
</reference>
<evidence type="ECO:0000256" key="1">
    <source>
        <dbReference type="SAM" id="MobiDB-lite"/>
    </source>
</evidence>
<dbReference type="Proteomes" id="UP001215598">
    <property type="component" value="Unassembled WGS sequence"/>
</dbReference>
<sequence length="175" mass="18889">MDTDCCGICCCCIACCGCVASAFRYMPFHSVFKIFGCNCCRPKGEDAEDYDNINFPTSHSQFTPDGQRITHSNTYTNTPPMPMTMRSSENTTSLSMSGSQMALADDPYAPPPAPHRHFSSSPPPYPFAVREGAGFGPDEPRTHRTEPSLGANRSSQLESAGLGRPQSNHPTGSSP</sequence>
<accession>A0AAD7HRX1</accession>
<gene>
    <name evidence="2" type="ORF">B0H16DRAFT_1592045</name>
</gene>
<feature type="compositionally biased region" description="Polar residues" evidence="1">
    <location>
        <begin position="165"/>
        <end position="175"/>
    </location>
</feature>
<dbReference type="AlphaFoldDB" id="A0AAD7HRX1"/>
<feature type="compositionally biased region" description="Polar residues" evidence="1">
    <location>
        <begin position="86"/>
        <end position="100"/>
    </location>
</feature>
<dbReference type="EMBL" id="JARKIB010000184">
    <property type="protein sequence ID" value="KAJ7726782.1"/>
    <property type="molecule type" value="Genomic_DNA"/>
</dbReference>
<name>A0AAD7HRX1_9AGAR</name>
<feature type="region of interest" description="Disordered" evidence="1">
    <location>
        <begin position="57"/>
        <end position="175"/>
    </location>
</feature>
<keyword evidence="3" id="KW-1185">Reference proteome</keyword>
<evidence type="ECO:0000313" key="2">
    <source>
        <dbReference type="EMBL" id="KAJ7726782.1"/>
    </source>
</evidence>
<protein>
    <submittedName>
        <fullName evidence="2">Uncharacterized protein</fullName>
    </submittedName>
</protein>
<comment type="caution">
    <text evidence="2">The sequence shown here is derived from an EMBL/GenBank/DDBJ whole genome shotgun (WGS) entry which is preliminary data.</text>
</comment>
<proteinExistence type="predicted"/>